<dbReference type="EMBL" id="SGWX01000001">
    <property type="protein sequence ID" value="RZS60399.1"/>
    <property type="molecule type" value="Genomic_DNA"/>
</dbReference>
<name>A0A4Q7M390_9MICO</name>
<protein>
    <submittedName>
        <fullName evidence="1">Uncharacterized protein</fullName>
    </submittedName>
</protein>
<accession>A0A4Q7M390</accession>
<dbReference type="AlphaFoldDB" id="A0A4Q7M390"/>
<keyword evidence="2" id="KW-1185">Reference proteome</keyword>
<organism evidence="1 2">
    <name type="scientific">Xylanimonas ulmi</name>
    <dbReference type="NCBI Taxonomy" id="228973"/>
    <lineage>
        <taxon>Bacteria</taxon>
        <taxon>Bacillati</taxon>
        <taxon>Actinomycetota</taxon>
        <taxon>Actinomycetes</taxon>
        <taxon>Micrococcales</taxon>
        <taxon>Promicromonosporaceae</taxon>
        <taxon>Xylanimonas</taxon>
    </lineage>
</organism>
<reference evidence="1 2" key="1">
    <citation type="submission" date="2019-02" db="EMBL/GenBank/DDBJ databases">
        <title>Sequencing the genomes of 1000 actinobacteria strains.</title>
        <authorList>
            <person name="Klenk H.-P."/>
        </authorList>
    </citation>
    <scope>NUCLEOTIDE SEQUENCE [LARGE SCALE GENOMIC DNA]</scope>
    <source>
        <strain evidence="1 2">DSM 16932</strain>
    </source>
</reference>
<sequence>MSCAQCHRPLHDCPSCNGGRASGLLGKVTCARCRNVGLVCDEHGGHWRVVGHAADTLRAPGLTPRRP</sequence>
<evidence type="ECO:0000313" key="2">
    <source>
        <dbReference type="Proteomes" id="UP000293852"/>
    </source>
</evidence>
<dbReference type="Proteomes" id="UP000293852">
    <property type="component" value="Unassembled WGS sequence"/>
</dbReference>
<comment type="caution">
    <text evidence="1">The sequence shown here is derived from an EMBL/GenBank/DDBJ whole genome shotgun (WGS) entry which is preliminary data.</text>
</comment>
<proteinExistence type="predicted"/>
<evidence type="ECO:0000313" key="1">
    <source>
        <dbReference type="EMBL" id="RZS60399.1"/>
    </source>
</evidence>
<gene>
    <name evidence="1" type="ORF">EV386_0656</name>
</gene>